<evidence type="ECO:0000313" key="15">
    <source>
        <dbReference type="EMBL" id="KAF7990796.1"/>
    </source>
</evidence>
<evidence type="ECO:0000256" key="5">
    <source>
        <dbReference type="ARBA" id="ARBA00014515"/>
    </source>
</evidence>
<dbReference type="InterPro" id="IPR024133">
    <property type="entry name" value="TM_138"/>
</dbReference>
<evidence type="ECO:0000256" key="9">
    <source>
        <dbReference type="ARBA" id="ARBA00022989"/>
    </source>
</evidence>
<dbReference type="OrthoDB" id="189688at2759"/>
<keyword evidence="7 14" id="KW-0812">Transmembrane</keyword>
<keyword evidence="11 14" id="KW-0472">Membrane</keyword>
<proteinExistence type="inferred from homology"/>
<feature type="transmembrane region" description="Helical" evidence="14">
    <location>
        <begin position="80"/>
        <end position="101"/>
    </location>
</feature>
<comment type="subcellular location">
    <subcellularLocation>
        <location evidence="3">Cell projection</location>
        <location evidence="3">Cilium</location>
    </subcellularLocation>
    <subcellularLocation>
        <location evidence="2">Vacuole membrane</location>
        <topology evidence="2">Multi-pass membrane protein</topology>
    </subcellularLocation>
</comment>
<evidence type="ECO:0000313" key="16">
    <source>
        <dbReference type="Proteomes" id="UP000639338"/>
    </source>
</evidence>
<evidence type="ECO:0000256" key="11">
    <source>
        <dbReference type="ARBA" id="ARBA00023136"/>
    </source>
</evidence>
<evidence type="ECO:0000256" key="1">
    <source>
        <dbReference type="ARBA" id="ARBA00003709"/>
    </source>
</evidence>
<evidence type="ECO:0000256" key="2">
    <source>
        <dbReference type="ARBA" id="ARBA00004128"/>
    </source>
</evidence>
<accession>A0A834XU16</accession>
<comment type="similarity">
    <text evidence="4">Belongs to the TMEM138 family.</text>
</comment>
<dbReference type="Proteomes" id="UP000639338">
    <property type="component" value="Unassembled WGS sequence"/>
</dbReference>
<evidence type="ECO:0000256" key="13">
    <source>
        <dbReference type="ARBA" id="ARBA00023273"/>
    </source>
</evidence>
<evidence type="ECO:0000256" key="12">
    <source>
        <dbReference type="ARBA" id="ARBA00023180"/>
    </source>
</evidence>
<keyword evidence="16" id="KW-1185">Reference proteome</keyword>
<comment type="function">
    <text evidence="1">Required for ciliogenesis.</text>
</comment>
<dbReference type="EMBL" id="JACMRX010000004">
    <property type="protein sequence ID" value="KAF7990796.1"/>
    <property type="molecule type" value="Genomic_DNA"/>
</dbReference>
<feature type="transmembrane region" description="Helical" evidence="14">
    <location>
        <begin position="113"/>
        <end position="135"/>
    </location>
</feature>
<organism evidence="15 16">
    <name type="scientific">Aphidius gifuensis</name>
    <name type="common">Parasitoid wasp</name>
    <dbReference type="NCBI Taxonomy" id="684658"/>
    <lineage>
        <taxon>Eukaryota</taxon>
        <taxon>Metazoa</taxon>
        <taxon>Ecdysozoa</taxon>
        <taxon>Arthropoda</taxon>
        <taxon>Hexapoda</taxon>
        <taxon>Insecta</taxon>
        <taxon>Pterygota</taxon>
        <taxon>Neoptera</taxon>
        <taxon>Endopterygota</taxon>
        <taxon>Hymenoptera</taxon>
        <taxon>Apocrita</taxon>
        <taxon>Ichneumonoidea</taxon>
        <taxon>Braconidae</taxon>
        <taxon>Aphidiinae</taxon>
        <taxon>Aphidius</taxon>
    </lineage>
</organism>
<evidence type="ECO:0000256" key="7">
    <source>
        <dbReference type="ARBA" id="ARBA00022692"/>
    </source>
</evidence>
<evidence type="ECO:0000256" key="4">
    <source>
        <dbReference type="ARBA" id="ARBA00010572"/>
    </source>
</evidence>
<gene>
    <name evidence="15" type="ORF">HCN44_000601</name>
</gene>
<keyword evidence="10" id="KW-0969">Cilium</keyword>
<dbReference type="GO" id="GO:0030030">
    <property type="term" value="P:cell projection organization"/>
    <property type="evidence" value="ECO:0007669"/>
    <property type="project" value="UniProtKB-KW"/>
</dbReference>
<keyword evidence="12" id="KW-0325">Glycoprotein</keyword>
<evidence type="ECO:0000256" key="10">
    <source>
        <dbReference type="ARBA" id="ARBA00023069"/>
    </source>
</evidence>
<evidence type="ECO:0000256" key="3">
    <source>
        <dbReference type="ARBA" id="ARBA00004138"/>
    </source>
</evidence>
<protein>
    <recommendedName>
        <fullName evidence="5">Transmembrane protein 138</fullName>
    </recommendedName>
</protein>
<evidence type="ECO:0000256" key="14">
    <source>
        <dbReference type="SAM" id="Phobius"/>
    </source>
</evidence>
<dbReference type="Pfam" id="PF14935">
    <property type="entry name" value="TMEM138"/>
    <property type="match status" value="1"/>
</dbReference>
<keyword evidence="13" id="KW-0966">Cell projection</keyword>
<keyword evidence="9 14" id="KW-1133">Transmembrane helix</keyword>
<reference evidence="15 16" key="1">
    <citation type="submission" date="2020-08" db="EMBL/GenBank/DDBJ databases">
        <title>Aphidius gifuensis genome sequencing and assembly.</title>
        <authorList>
            <person name="Du Z."/>
        </authorList>
    </citation>
    <scope>NUCLEOTIDE SEQUENCE [LARGE SCALE GENOMIC DNA]</scope>
    <source>
        <strain evidence="15">YNYX2018</strain>
        <tissue evidence="15">Adults</tissue>
    </source>
</reference>
<dbReference type="PANTHER" id="PTHR13306:SF6">
    <property type="entry name" value="TRANSMEMBRANE PROTEIN 138"/>
    <property type="match status" value="1"/>
</dbReference>
<evidence type="ECO:0000256" key="6">
    <source>
        <dbReference type="ARBA" id="ARBA00022554"/>
    </source>
</evidence>
<sequence length="157" mass="19018">MNTKLTRQYTLIVFFQNLLLLFDILINCFYSFARNYSIELLCIYVIQDFILIVALTILLVNFFSTYVFRSGLIQLLYVRFRTTLVICVVYIILSISLHVWHMTIHWHQPLTHYWTRGFHTLYTIQRTVSVIYYYLYKRASLKIGDPRFYESSIWLEK</sequence>
<keyword evidence="8" id="KW-0970">Cilium biogenesis/degradation</keyword>
<evidence type="ECO:0000256" key="8">
    <source>
        <dbReference type="ARBA" id="ARBA00022794"/>
    </source>
</evidence>
<feature type="transmembrane region" description="Helical" evidence="14">
    <location>
        <begin position="12"/>
        <end position="32"/>
    </location>
</feature>
<dbReference type="GO" id="GO:0005929">
    <property type="term" value="C:cilium"/>
    <property type="evidence" value="ECO:0007669"/>
    <property type="project" value="UniProtKB-SubCell"/>
</dbReference>
<keyword evidence="6" id="KW-0926">Vacuole</keyword>
<dbReference type="AlphaFoldDB" id="A0A834XU16"/>
<name>A0A834XU16_APHGI</name>
<dbReference type="PANTHER" id="PTHR13306">
    <property type="entry name" value="TRANSMEMBRANE PROTEIN 138"/>
    <property type="match status" value="1"/>
</dbReference>
<comment type="caution">
    <text evidence="15">The sequence shown here is derived from an EMBL/GenBank/DDBJ whole genome shotgun (WGS) entry which is preliminary data.</text>
</comment>
<dbReference type="GO" id="GO:0005774">
    <property type="term" value="C:vacuolar membrane"/>
    <property type="evidence" value="ECO:0007669"/>
    <property type="project" value="UniProtKB-SubCell"/>
</dbReference>
<feature type="transmembrane region" description="Helical" evidence="14">
    <location>
        <begin position="44"/>
        <end position="68"/>
    </location>
</feature>